<name>A0A9P0LAG8_ACAOB</name>
<keyword evidence="2" id="KW-1185">Reference proteome</keyword>
<evidence type="ECO:0000313" key="2">
    <source>
        <dbReference type="Proteomes" id="UP001152888"/>
    </source>
</evidence>
<protein>
    <submittedName>
        <fullName evidence="1">Uncharacterized protein</fullName>
    </submittedName>
</protein>
<comment type="caution">
    <text evidence="1">The sequence shown here is derived from an EMBL/GenBank/DDBJ whole genome shotgun (WGS) entry which is preliminary data.</text>
</comment>
<dbReference type="Proteomes" id="UP001152888">
    <property type="component" value="Unassembled WGS sequence"/>
</dbReference>
<dbReference type="OrthoDB" id="6777988at2759"/>
<dbReference type="EMBL" id="CAKOFQ010007063">
    <property type="protein sequence ID" value="CAH1989392.1"/>
    <property type="molecule type" value="Genomic_DNA"/>
</dbReference>
<evidence type="ECO:0000313" key="1">
    <source>
        <dbReference type="EMBL" id="CAH1989392.1"/>
    </source>
</evidence>
<proteinExistence type="predicted"/>
<gene>
    <name evidence="1" type="ORF">ACAOBT_LOCUS19006</name>
</gene>
<organism evidence="1 2">
    <name type="scientific">Acanthoscelides obtectus</name>
    <name type="common">Bean weevil</name>
    <name type="synonym">Bruchus obtectus</name>
    <dbReference type="NCBI Taxonomy" id="200917"/>
    <lineage>
        <taxon>Eukaryota</taxon>
        <taxon>Metazoa</taxon>
        <taxon>Ecdysozoa</taxon>
        <taxon>Arthropoda</taxon>
        <taxon>Hexapoda</taxon>
        <taxon>Insecta</taxon>
        <taxon>Pterygota</taxon>
        <taxon>Neoptera</taxon>
        <taxon>Endopterygota</taxon>
        <taxon>Coleoptera</taxon>
        <taxon>Polyphaga</taxon>
        <taxon>Cucujiformia</taxon>
        <taxon>Chrysomeloidea</taxon>
        <taxon>Chrysomelidae</taxon>
        <taxon>Bruchinae</taxon>
        <taxon>Bruchini</taxon>
        <taxon>Acanthoscelides</taxon>
    </lineage>
</organism>
<sequence>MDVSDSDITNEEIIYIDNKIKSLEPTQVAQLKKSFVVKHVMMLTMIDAKVCNAATNTKSTMKCYICGATSKDFNDLSNKRPCNEDSLKFGLSILHARLRLFEGVLLIAYKLPVKKHQLRSERKKQIVQQRKLEIQKEFRSQLGLIVDVPKAG</sequence>
<reference evidence="1" key="1">
    <citation type="submission" date="2022-03" db="EMBL/GenBank/DDBJ databases">
        <authorList>
            <person name="Sayadi A."/>
        </authorList>
    </citation>
    <scope>NUCLEOTIDE SEQUENCE</scope>
</reference>
<accession>A0A9P0LAG8</accession>
<dbReference type="AlphaFoldDB" id="A0A9P0LAG8"/>